<feature type="non-terminal residue" evidence="1">
    <location>
        <position position="83"/>
    </location>
</feature>
<dbReference type="InterPro" id="IPR036909">
    <property type="entry name" value="Cyt_c-like_dom_sf"/>
</dbReference>
<gene>
    <name evidence="1" type="ORF">METZ01_LOCUS67064</name>
</gene>
<name>A0A381TDN7_9ZZZZ</name>
<reference evidence="1" key="1">
    <citation type="submission" date="2018-05" db="EMBL/GenBank/DDBJ databases">
        <authorList>
            <person name="Lanie J.A."/>
            <person name="Ng W.-L."/>
            <person name="Kazmierczak K.M."/>
            <person name="Andrzejewski T.M."/>
            <person name="Davidsen T.M."/>
            <person name="Wayne K.J."/>
            <person name="Tettelin H."/>
            <person name="Glass J.I."/>
            <person name="Rusch D."/>
            <person name="Podicherti R."/>
            <person name="Tsui H.-C.T."/>
            <person name="Winkler M.E."/>
        </authorList>
    </citation>
    <scope>NUCLEOTIDE SEQUENCE</scope>
</reference>
<proteinExistence type="predicted"/>
<organism evidence="1">
    <name type="scientific">marine metagenome</name>
    <dbReference type="NCBI Taxonomy" id="408172"/>
    <lineage>
        <taxon>unclassified sequences</taxon>
        <taxon>metagenomes</taxon>
        <taxon>ecological metagenomes</taxon>
    </lineage>
</organism>
<dbReference type="GO" id="GO:0009055">
    <property type="term" value="F:electron transfer activity"/>
    <property type="evidence" value="ECO:0007669"/>
    <property type="project" value="InterPro"/>
</dbReference>
<dbReference type="AlphaFoldDB" id="A0A381TDN7"/>
<evidence type="ECO:0000313" key="1">
    <source>
        <dbReference type="EMBL" id="SVA14210.1"/>
    </source>
</evidence>
<accession>A0A381TDN7</accession>
<protein>
    <recommendedName>
        <fullName evidence="2">Cytochrome c domain-containing protein</fullName>
    </recommendedName>
</protein>
<dbReference type="GO" id="GO:0020037">
    <property type="term" value="F:heme binding"/>
    <property type="evidence" value="ECO:0007669"/>
    <property type="project" value="InterPro"/>
</dbReference>
<evidence type="ECO:0008006" key="2">
    <source>
        <dbReference type="Google" id="ProtNLM"/>
    </source>
</evidence>
<dbReference type="EMBL" id="UINC01004423">
    <property type="protein sequence ID" value="SVA14210.1"/>
    <property type="molecule type" value="Genomic_DNA"/>
</dbReference>
<dbReference type="SUPFAM" id="SSF46626">
    <property type="entry name" value="Cytochrome c"/>
    <property type="match status" value="1"/>
</dbReference>
<sequence length="83" mass="9179">MILLFTASAIHAIDQDADSKTIHDGVYTEAQAARGARFWENICSECHVDDEFVGEAYMGSWTNVPISELFDLITVTMPEDNPG</sequence>